<evidence type="ECO:0000313" key="1">
    <source>
        <dbReference type="EMBL" id="CAG8513463.1"/>
    </source>
</evidence>
<dbReference type="EMBL" id="CAJVPT010004903">
    <property type="protein sequence ID" value="CAG8513463.1"/>
    <property type="molecule type" value="Genomic_DNA"/>
</dbReference>
<comment type="caution">
    <text evidence="1">The sequence shown here is derived from an EMBL/GenBank/DDBJ whole genome shotgun (WGS) entry which is preliminary data.</text>
</comment>
<reference evidence="1" key="1">
    <citation type="submission" date="2021-06" db="EMBL/GenBank/DDBJ databases">
        <authorList>
            <person name="Kallberg Y."/>
            <person name="Tangrot J."/>
            <person name="Rosling A."/>
        </authorList>
    </citation>
    <scope>NUCLEOTIDE SEQUENCE</scope>
    <source>
        <strain evidence="1">CL356</strain>
    </source>
</reference>
<dbReference type="Proteomes" id="UP000789525">
    <property type="component" value="Unassembled WGS sequence"/>
</dbReference>
<gene>
    <name evidence="1" type="ORF">ACOLOM_LOCUS3323</name>
</gene>
<protein>
    <submittedName>
        <fullName evidence="1">6301_t:CDS:1</fullName>
    </submittedName>
</protein>
<name>A0ACA9L6E4_9GLOM</name>
<evidence type="ECO:0000313" key="2">
    <source>
        <dbReference type="Proteomes" id="UP000789525"/>
    </source>
</evidence>
<keyword evidence="2" id="KW-1185">Reference proteome</keyword>
<sequence length="223" mass="25453">MYNILSNSYNRELKATRVDLSSLGISDVKRGSGHGICAYTIDHVCTPEECAALIELSESNGYNPAMMDVGKGQQLITDLRKSSRYMRDDKKLADALWSRVRHLVPDQWEDYSSVGLNERFRFLRYDPGDYFKPHGDGNYQRPDGSETSFLSFQLYLNDDFVGGETAFLYHNKKVKVAPKTGRILFFEHSLFHEGALVESGKKYLIRTDVMYETDKHVIAISSK</sequence>
<proteinExistence type="predicted"/>
<accession>A0ACA9L6E4</accession>
<organism evidence="1 2">
    <name type="scientific">Acaulospora colombiana</name>
    <dbReference type="NCBI Taxonomy" id="27376"/>
    <lineage>
        <taxon>Eukaryota</taxon>
        <taxon>Fungi</taxon>
        <taxon>Fungi incertae sedis</taxon>
        <taxon>Mucoromycota</taxon>
        <taxon>Glomeromycotina</taxon>
        <taxon>Glomeromycetes</taxon>
        <taxon>Diversisporales</taxon>
        <taxon>Acaulosporaceae</taxon>
        <taxon>Acaulospora</taxon>
    </lineage>
</organism>